<keyword evidence="8 11" id="KW-0472">Membrane</keyword>
<keyword evidence="13" id="KW-0175">Coiled coil</keyword>
<geneLocation type="chloroplast" evidence="19"/>
<dbReference type="HAMAP" id="MF_01398">
    <property type="entry name" value="ATP_synth_b_bprime"/>
    <property type="match status" value="1"/>
</dbReference>
<evidence type="ECO:0000256" key="7">
    <source>
        <dbReference type="ARBA" id="ARBA00023065"/>
    </source>
</evidence>
<dbReference type="EMBL" id="LC269921">
    <property type="protein sequence ID" value="BBA18610.1"/>
    <property type="molecule type" value="Genomic_DNA"/>
</dbReference>
<dbReference type="EMBL" id="LC269922">
    <property type="protein sequence ID" value="BBA18749.1"/>
    <property type="molecule type" value="Genomic_DNA"/>
</dbReference>
<dbReference type="PANTHER" id="PTHR34264:SF3">
    <property type="entry name" value="ATP SYNTHASE SUBUNIT B, CHLOROPLASTIC"/>
    <property type="match status" value="1"/>
</dbReference>
<dbReference type="EMBL" id="LC269923">
    <property type="protein sequence ID" value="BBA18887.1"/>
    <property type="molecule type" value="Genomic_DNA"/>
</dbReference>
<keyword evidence="5 11" id="KW-0375">Hydrogen ion transport</keyword>
<keyword evidence="19" id="KW-0934">Plastid</keyword>
<comment type="subcellular location">
    <subcellularLocation>
        <location evidence="1">Membrane</location>
        <topology evidence="1">Single-pass membrane protein</topology>
    </subcellularLocation>
    <subcellularLocation>
        <location evidence="11">Plastid</location>
        <location evidence="11">Chloroplast thylakoid membrane</location>
        <topology evidence="11">Single-pass membrane protein</topology>
    </subcellularLocation>
</comment>
<dbReference type="GeneID" id="6335650"/>
<comment type="function">
    <text evidence="11">Component of the F(0) channel, it forms part of the peripheral stalk, linking F(1) to F(0).</text>
</comment>
<evidence type="ECO:0000256" key="1">
    <source>
        <dbReference type="ARBA" id="ARBA00004167"/>
    </source>
</evidence>
<evidence type="ECO:0000256" key="11">
    <source>
        <dbReference type="HAMAP-Rule" id="MF_01398"/>
    </source>
</evidence>
<reference evidence="19" key="1">
    <citation type="submission" date="2017-05" db="EMBL/GenBank/DDBJ databases">
        <title>Chloroplast genome sequences of Heterosigma akashiwo, a bloom-forming raphidophyte.</title>
        <authorList>
            <person name="Ueki S."/>
        </authorList>
    </citation>
    <scope>NUCLEOTIDE SEQUENCE</scope>
    <source>
        <strain evidence="16">CCAP934/4</strain>
        <strain evidence="14">CCAP934/8</strain>
        <strain evidence="20">CCMP1596</strain>
        <strain evidence="17">CCMP2274</strain>
        <strain evidence="18">CCMP3374</strain>
        <strain evidence="15">EHUSP01</strain>
        <strain evidence="19">HaFk01</strain>
    </source>
</reference>
<evidence type="ECO:0000313" key="20">
    <source>
        <dbReference type="EMBL" id="BBA19026.1"/>
    </source>
</evidence>
<comment type="miscellaneous">
    <text evidence="11">In plastids the F-type ATPase is also known as CF(1)CF(0).</text>
</comment>
<keyword evidence="7 11" id="KW-0406">Ion transport</keyword>
<dbReference type="AlphaFoldDB" id="A0A224AGJ5"/>
<protein>
    <recommendedName>
        <fullName evidence="11">ATP synthase subunit b, chloroplastic</fullName>
    </recommendedName>
    <alternativeName>
        <fullName evidence="11">ATP synthase F(0) sector subunit b</fullName>
    </alternativeName>
    <alternativeName>
        <fullName evidence="11">ATPase subunit I</fullName>
    </alternativeName>
</protein>
<organism evidence="19">
    <name type="scientific">Heterosigma akashiwo</name>
    <name type="common">Chromophytic alga</name>
    <name type="synonym">Heterosigma carterae</name>
    <dbReference type="NCBI Taxonomy" id="2829"/>
    <lineage>
        <taxon>Eukaryota</taxon>
        <taxon>Sar</taxon>
        <taxon>Stramenopiles</taxon>
        <taxon>Ochrophyta</taxon>
        <taxon>Raphidophyceae</taxon>
        <taxon>Chattonellales</taxon>
        <taxon>Chattonellaceae</taxon>
        <taxon>Heterosigma</taxon>
    </lineage>
</organism>
<evidence type="ECO:0000256" key="2">
    <source>
        <dbReference type="ARBA" id="ARBA00022448"/>
    </source>
</evidence>
<comment type="similarity">
    <text evidence="11 12">Belongs to the ATPase B chain family.</text>
</comment>
<evidence type="ECO:0000313" key="19">
    <source>
        <dbReference type="EMBL" id="BBA18887.1"/>
    </source>
</evidence>
<dbReference type="GO" id="GO:0046933">
    <property type="term" value="F:proton-transporting ATP synthase activity, rotational mechanism"/>
    <property type="evidence" value="ECO:0007669"/>
    <property type="project" value="UniProtKB-UniRule"/>
</dbReference>
<evidence type="ECO:0000256" key="5">
    <source>
        <dbReference type="ARBA" id="ARBA00022781"/>
    </source>
</evidence>
<gene>
    <name evidence="11 19" type="primary">atpF</name>
</gene>
<comment type="function">
    <text evidence="10 11">F(1)F(0) ATP synthase produces ATP from ADP in the presence of a proton or sodium gradient. F-type ATPases consist of two structural domains, F(1) containing the extramembraneous catalytic core and F(0) containing the membrane proton channel, linked together by a central stalk and a peripheral stalk. During catalysis, ATP synthesis in the catalytic domain of F(1) is coupled via a rotary mechanism of the central stalk subunits to proton translocation.</text>
</comment>
<dbReference type="GO" id="GO:0009535">
    <property type="term" value="C:chloroplast thylakoid membrane"/>
    <property type="evidence" value="ECO:0007669"/>
    <property type="project" value="UniProtKB-SubCell"/>
</dbReference>
<evidence type="ECO:0000256" key="12">
    <source>
        <dbReference type="RuleBase" id="RU003848"/>
    </source>
</evidence>
<sequence length="182" mass="21003">MENLTNIFLFLSNENEGIQLNTDIFEANIINLALLIVLVINVAKDVLGSILSARKASILDKIEEADKKLNEADKRFTEARLQWSQANIFGEDLEKKTYQRINAFHESQNLKNKDALLREYFSTLVVLDLKNEQVQKQVRNYVMELALIEVYGVFTKLVANKKFQENYSNYSVLLLEKLIGEK</sequence>
<evidence type="ECO:0000313" key="14">
    <source>
        <dbReference type="EMBL" id="BBA18194.1"/>
    </source>
</evidence>
<evidence type="ECO:0000256" key="9">
    <source>
        <dbReference type="ARBA" id="ARBA00023310"/>
    </source>
</evidence>
<dbReference type="EMBL" id="LC269919">
    <property type="protein sequence ID" value="BBA18333.1"/>
    <property type="molecule type" value="Genomic_DNA"/>
</dbReference>
<evidence type="ECO:0000256" key="8">
    <source>
        <dbReference type="ARBA" id="ARBA00023136"/>
    </source>
</evidence>
<evidence type="ECO:0000313" key="16">
    <source>
        <dbReference type="EMBL" id="BBA18472.1"/>
    </source>
</evidence>
<name>A0A224AGJ5_HETAK</name>
<proteinExistence type="inferred from homology"/>
<dbReference type="EMBL" id="LC269924">
    <property type="protein sequence ID" value="BBA19026.1"/>
    <property type="molecule type" value="Genomic_DNA"/>
</dbReference>
<evidence type="ECO:0000256" key="4">
    <source>
        <dbReference type="ARBA" id="ARBA00022692"/>
    </source>
</evidence>
<evidence type="ECO:0000313" key="15">
    <source>
        <dbReference type="EMBL" id="BBA18333.1"/>
    </source>
</evidence>
<keyword evidence="2 11" id="KW-0813">Transport</keyword>
<evidence type="ECO:0000313" key="17">
    <source>
        <dbReference type="EMBL" id="BBA18610.1"/>
    </source>
</evidence>
<dbReference type="RefSeq" id="YP_001936380.1">
    <property type="nucleotide sequence ID" value="NC_010772.1"/>
</dbReference>
<evidence type="ECO:0000313" key="18">
    <source>
        <dbReference type="EMBL" id="BBA18749.1"/>
    </source>
</evidence>
<keyword evidence="19" id="KW-0150">Chloroplast</keyword>
<dbReference type="SMR" id="A0A224AGJ5"/>
<accession>A0A224AGJ5</accession>
<dbReference type="Pfam" id="PF00430">
    <property type="entry name" value="ATP-synt_B"/>
    <property type="match status" value="1"/>
</dbReference>
<comment type="subunit">
    <text evidence="11">F-type ATPases have 2 components, F(1) - the catalytic core - and F(0) - the membrane proton channel. F(1) has five subunits: alpha(3), beta(3), gamma(1), delta(1), epsilon(1). F(0) has four main subunits: a(1), b(1), b'(1) and c(10-14). The alpha and beta chains form an alternating ring which encloses part of the gamma chain. F(1) is attached to F(0) by a central stalk formed by the gamma and epsilon chains, while a peripheral stalk is formed by the delta, b and b' chains.</text>
</comment>
<dbReference type="InterPro" id="IPR002146">
    <property type="entry name" value="ATP_synth_b/b'su_bac/chlpt"/>
</dbReference>
<dbReference type="EMBL" id="LC269920">
    <property type="protein sequence ID" value="BBA18472.1"/>
    <property type="molecule type" value="Genomic_DNA"/>
</dbReference>
<keyword evidence="4 11" id="KW-0812">Transmembrane</keyword>
<evidence type="ECO:0000256" key="13">
    <source>
        <dbReference type="SAM" id="Coils"/>
    </source>
</evidence>
<keyword evidence="11" id="KW-0793">Thylakoid</keyword>
<dbReference type="PANTHER" id="PTHR34264">
    <property type="entry name" value="ATP SYNTHASE SUBUNIT B, CHLOROPLASTIC"/>
    <property type="match status" value="1"/>
</dbReference>
<evidence type="ECO:0000256" key="3">
    <source>
        <dbReference type="ARBA" id="ARBA00022547"/>
    </source>
</evidence>
<keyword evidence="6 11" id="KW-1133">Transmembrane helix</keyword>
<keyword evidence="9 11" id="KW-0066">ATP synthesis</keyword>
<keyword evidence="3 11" id="KW-0138">CF(0)</keyword>
<dbReference type="GO" id="GO:0045259">
    <property type="term" value="C:proton-transporting ATP synthase complex"/>
    <property type="evidence" value="ECO:0007669"/>
    <property type="project" value="UniProtKB-KW"/>
</dbReference>
<evidence type="ECO:0000256" key="6">
    <source>
        <dbReference type="ARBA" id="ARBA00022989"/>
    </source>
</evidence>
<dbReference type="EMBL" id="LC269918">
    <property type="protein sequence ID" value="BBA18194.1"/>
    <property type="molecule type" value="Genomic_DNA"/>
</dbReference>
<feature type="coiled-coil region" evidence="13">
    <location>
        <begin position="55"/>
        <end position="82"/>
    </location>
</feature>
<evidence type="ECO:0000256" key="10">
    <source>
        <dbReference type="ARBA" id="ARBA00025198"/>
    </source>
</evidence>